<organism evidence="1 2">
    <name type="scientific">Sinobacterium caligoides</name>
    <dbReference type="NCBI Taxonomy" id="933926"/>
    <lineage>
        <taxon>Bacteria</taxon>
        <taxon>Pseudomonadati</taxon>
        <taxon>Pseudomonadota</taxon>
        <taxon>Gammaproteobacteria</taxon>
        <taxon>Cellvibrionales</taxon>
        <taxon>Spongiibacteraceae</taxon>
        <taxon>Sinobacterium</taxon>
    </lineage>
</organism>
<evidence type="ECO:0000313" key="1">
    <source>
        <dbReference type="EMBL" id="ROS01128.1"/>
    </source>
</evidence>
<reference evidence="1 2" key="1">
    <citation type="submission" date="2018-11" db="EMBL/GenBank/DDBJ databases">
        <title>Genomic Encyclopedia of Type Strains, Phase IV (KMG-IV): sequencing the most valuable type-strain genomes for metagenomic binning, comparative biology and taxonomic classification.</title>
        <authorList>
            <person name="Goeker M."/>
        </authorList>
    </citation>
    <scope>NUCLEOTIDE SEQUENCE [LARGE SCALE GENOMIC DNA]</scope>
    <source>
        <strain evidence="1 2">DSM 100316</strain>
    </source>
</reference>
<dbReference type="AlphaFoldDB" id="A0A3N2DMU7"/>
<proteinExistence type="predicted"/>
<gene>
    <name evidence="1" type="ORF">EDC56_1556</name>
</gene>
<sequence>MDLPHLRDMYSTGRLSDVVAFYSSDDDQWHLDCHDLWGHTLHVTTVKGATCHFVNSDKAIMAAKSIGFDSVVIQ</sequence>
<dbReference type="Proteomes" id="UP000275394">
    <property type="component" value="Unassembled WGS sequence"/>
</dbReference>
<comment type="caution">
    <text evidence="1">The sequence shown here is derived from an EMBL/GenBank/DDBJ whole genome shotgun (WGS) entry which is preliminary data.</text>
</comment>
<name>A0A3N2DMU7_9GAMM</name>
<evidence type="ECO:0000313" key="2">
    <source>
        <dbReference type="Proteomes" id="UP000275394"/>
    </source>
</evidence>
<dbReference type="OrthoDB" id="5917471at2"/>
<dbReference type="EMBL" id="RKHR01000004">
    <property type="protein sequence ID" value="ROS01128.1"/>
    <property type="molecule type" value="Genomic_DNA"/>
</dbReference>
<accession>A0A3N2DMU7</accession>
<keyword evidence="2" id="KW-1185">Reference proteome</keyword>
<dbReference type="RefSeq" id="WP_123711958.1">
    <property type="nucleotide sequence ID" value="NZ_RKHR01000004.1"/>
</dbReference>
<protein>
    <submittedName>
        <fullName evidence="1">Uncharacterized protein</fullName>
    </submittedName>
</protein>